<dbReference type="InterPro" id="IPR035994">
    <property type="entry name" value="Nucleoside_phosphorylase_sf"/>
</dbReference>
<accession>A0A9P9XZP1</accession>
<keyword evidence="2" id="KW-1185">Reference proteome</keyword>
<proteinExistence type="predicted"/>
<dbReference type="RefSeq" id="XP_051361125.1">
    <property type="nucleotide sequence ID" value="XM_051507765.1"/>
</dbReference>
<dbReference type="InterPro" id="IPR053137">
    <property type="entry name" value="NLR-like"/>
</dbReference>
<organism evidence="1 2">
    <name type="scientific">Emericellopsis cladophorae</name>
    <dbReference type="NCBI Taxonomy" id="2686198"/>
    <lineage>
        <taxon>Eukaryota</taxon>
        <taxon>Fungi</taxon>
        <taxon>Dikarya</taxon>
        <taxon>Ascomycota</taxon>
        <taxon>Pezizomycotina</taxon>
        <taxon>Sordariomycetes</taxon>
        <taxon>Hypocreomycetidae</taxon>
        <taxon>Hypocreales</taxon>
        <taxon>Bionectriaceae</taxon>
        <taxon>Emericellopsis</taxon>
    </lineage>
</organism>
<dbReference type="EMBL" id="JAGIXG020000035">
    <property type="protein sequence ID" value="KAI6780269.1"/>
    <property type="molecule type" value="Genomic_DNA"/>
</dbReference>
<dbReference type="OrthoDB" id="598775at2759"/>
<dbReference type="PANTHER" id="PTHR46082">
    <property type="entry name" value="ATP/GTP-BINDING PROTEIN-RELATED"/>
    <property type="match status" value="1"/>
</dbReference>
<dbReference type="GeneID" id="75829554"/>
<comment type="caution">
    <text evidence="1">The sequence shown here is derived from an EMBL/GenBank/DDBJ whole genome shotgun (WGS) entry which is preliminary data.</text>
</comment>
<dbReference type="AlphaFoldDB" id="A0A9P9XZP1"/>
<dbReference type="Gene3D" id="1.25.40.20">
    <property type="entry name" value="Ankyrin repeat-containing domain"/>
    <property type="match status" value="1"/>
</dbReference>
<reference evidence="1" key="1">
    <citation type="journal article" date="2021" name="J Fungi (Basel)">
        <title>Genomic and Metabolomic Analyses of the Marine Fungus Emericellopsis cladophorae: Insights into Saltwater Adaptability Mechanisms and Its Biosynthetic Potential.</title>
        <authorList>
            <person name="Goncalves M.F.M."/>
            <person name="Hilario S."/>
            <person name="Van de Peer Y."/>
            <person name="Esteves A.C."/>
            <person name="Alves A."/>
        </authorList>
    </citation>
    <scope>NUCLEOTIDE SEQUENCE</scope>
    <source>
        <strain evidence="1">MUM 19.33</strain>
    </source>
</reference>
<dbReference type="GO" id="GO:0009116">
    <property type="term" value="P:nucleoside metabolic process"/>
    <property type="evidence" value="ECO:0007669"/>
    <property type="project" value="InterPro"/>
</dbReference>
<sequence length="225" mass="25150">MEATRVVKDFPSIVPRGICDYAISHKNKAWQGYAALEAAAFAKDLFSIVPSGNINQPLDPKWLFHLDAIRLAPVGLRELCVGEIGFGGQGYIHGSAVARPRDSHDTQTSQELRDQRRELSRAIENNSWRRPQGVLDAATETKLAKFMVDCDPDTARTLLHYPAMSGIWEPLPRLVEIGFRVDNGDSGWQTPLHLAVLRGHCKATNVLVRDCHTKVHMKDTQDLFL</sequence>
<gene>
    <name evidence="1" type="ORF">J7T54_003048</name>
</gene>
<dbReference type="InterPro" id="IPR036770">
    <property type="entry name" value="Ankyrin_rpt-contain_sf"/>
</dbReference>
<dbReference type="Gene3D" id="3.40.50.1580">
    <property type="entry name" value="Nucleoside phosphorylase domain"/>
    <property type="match status" value="1"/>
</dbReference>
<name>A0A9P9XZP1_9HYPO</name>
<protein>
    <submittedName>
        <fullName evidence="1">Pfs domain protein</fullName>
    </submittedName>
</protein>
<reference evidence="1" key="2">
    <citation type="submission" date="2022-07" db="EMBL/GenBank/DDBJ databases">
        <authorList>
            <person name="Goncalves M.F.M."/>
            <person name="Hilario S."/>
            <person name="Van De Peer Y."/>
            <person name="Esteves A.C."/>
            <person name="Alves A."/>
        </authorList>
    </citation>
    <scope>NUCLEOTIDE SEQUENCE</scope>
    <source>
        <strain evidence="1">MUM 19.33</strain>
    </source>
</reference>
<evidence type="ECO:0000313" key="1">
    <source>
        <dbReference type="EMBL" id="KAI6780269.1"/>
    </source>
</evidence>
<dbReference type="GO" id="GO:0003824">
    <property type="term" value="F:catalytic activity"/>
    <property type="evidence" value="ECO:0007669"/>
    <property type="project" value="InterPro"/>
</dbReference>
<dbReference type="Proteomes" id="UP001055219">
    <property type="component" value="Unassembled WGS sequence"/>
</dbReference>
<dbReference type="PANTHER" id="PTHR46082:SF11">
    <property type="entry name" value="AAA+ ATPASE DOMAIN-CONTAINING PROTEIN-RELATED"/>
    <property type="match status" value="1"/>
</dbReference>
<evidence type="ECO:0000313" key="2">
    <source>
        <dbReference type="Proteomes" id="UP001055219"/>
    </source>
</evidence>
<dbReference type="SUPFAM" id="SSF48403">
    <property type="entry name" value="Ankyrin repeat"/>
    <property type="match status" value="1"/>
</dbReference>